<protein>
    <submittedName>
        <fullName evidence="1">Uncharacterized protein</fullName>
    </submittedName>
</protein>
<proteinExistence type="predicted"/>
<reference evidence="1" key="1">
    <citation type="journal article" date="2021" name="Proc. Natl. Acad. Sci. U.S.A.">
        <title>A Catalog of Tens of Thousands of Viruses from Human Metagenomes Reveals Hidden Associations with Chronic Diseases.</title>
        <authorList>
            <person name="Tisza M.J."/>
            <person name="Buck C.B."/>
        </authorList>
    </citation>
    <scope>NUCLEOTIDE SEQUENCE</scope>
    <source>
        <strain evidence="1">Ctshb19</strain>
    </source>
</reference>
<sequence length="509" mass="54757">MGHGVAGGRSGARIEWEEESSHLSLQVVYGSYKRCNVGFHKEIGGSGIQCSRGHVGARQVANRNTTSGHNDRSISCFYRNGITGFFDTITGSYARNAAELGPCSAIPTNEQGSVTIPDQSTRTSGRNIVCNFEDFTSSIDNDNIVCRSSDTSSESGAIHVNVTTGHAREIRFQTQYIGLEIQTGEGVFDCIGYGLGRGQTSNSSRNFRSYISAFCVVGQSSNDQRIYFRCVLEISDSSFDSGGHLRSGLQAGNSSVNRGSLCGWGNVGAGKITDRNATSRDHDRSVSRFYRNYIAHFFQTVTSGETYQTTEFSPVGAVPAVEVFGIAIPRQSARTCDRNIVGNGSDFTSGIDNDNITGFGGNAAGEQRTVNVNVATGNVGENTLNAENVFLEIEARQSVVDCALHFGAGNQIGNSGRNCRVNIGGLCVWDQRSGQVFGANTATNFNGVSAVVKFQRFGNGVVPNARFNQTTTSRIGGQFFQFEVKDFANDAQVTIDLCHVLKPLFYAGR</sequence>
<dbReference type="EMBL" id="BK016086">
    <property type="protein sequence ID" value="DAF93768.1"/>
    <property type="molecule type" value="Genomic_DNA"/>
</dbReference>
<accession>A0A8S5UH14</accession>
<evidence type="ECO:0000313" key="1">
    <source>
        <dbReference type="EMBL" id="DAF93768.1"/>
    </source>
</evidence>
<organism evidence="1">
    <name type="scientific">Myoviridae sp. ctshb19</name>
    <dbReference type="NCBI Taxonomy" id="2825194"/>
    <lineage>
        <taxon>Viruses</taxon>
        <taxon>Duplodnaviria</taxon>
        <taxon>Heunggongvirae</taxon>
        <taxon>Uroviricota</taxon>
        <taxon>Caudoviricetes</taxon>
    </lineage>
</organism>
<name>A0A8S5UH14_9CAUD</name>